<sequence>MKNIEKKYKELFISFDKGYMTEDEIYLYIYLGEALIDKKEFDYWTDKLNQEKKKTLVNYPSIFRRFNRKYKTIIDHYKKGLCTSQEMLDAIETIEKYDLFNLSIKKRLF</sequence>
<protein>
    <submittedName>
        <fullName evidence="1">Uncharacterized protein</fullName>
    </submittedName>
</protein>
<dbReference type="EMBL" id="BK032541">
    <property type="protein sequence ID" value="DAF46615.1"/>
    <property type="molecule type" value="Genomic_DNA"/>
</dbReference>
<proteinExistence type="predicted"/>
<name>A0A8S5S7G5_9CAUD</name>
<evidence type="ECO:0000313" key="1">
    <source>
        <dbReference type="EMBL" id="DAF46615.1"/>
    </source>
</evidence>
<organism evidence="1">
    <name type="scientific">Siphoviridae sp. ctqwY3</name>
    <dbReference type="NCBI Taxonomy" id="2827951"/>
    <lineage>
        <taxon>Viruses</taxon>
        <taxon>Duplodnaviria</taxon>
        <taxon>Heunggongvirae</taxon>
        <taxon>Uroviricota</taxon>
        <taxon>Caudoviricetes</taxon>
    </lineage>
</organism>
<reference evidence="1" key="1">
    <citation type="journal article" date="2021" name="Proc. Natl. Acad. Sci. U.S.A.">
        <title>A Catalog of Tens of Thousands of Viruses from Human Metagenomes Reveals Hidden Associations with Chronic Diseases.</title>
        <authorList>
            <person name="Tisza M.J."/>
            <person name="Buck C.B."/>
        </authorList>
    </citation>
    <scope>NUCLEOTIDE SEQUENCE</scope>
    <source>
        <strain evidence="1">CtqwY3</strain>
    </source>
</reference>
<accession>A0A8S5S7G5</accession>